<evidence type="ECO:0000259" key="10">
    <source>
        <dbReference type="PROSITE" id="PS50850"/>
    </source>
</evidence>
<evidence type="ECO:0000313" key="11">
    <source>
        <dbReference type="EMBL" id="KOC60547.1"/>
    </source>
</evidence>
<keyword evidence="12" id="KW-1185">Reference proteome</keyword>
<dbReference type="Gene3D" id="1.20.1250.20">
    <property type="entry name" value="MFS general substrate transporter like domains"/>
    <property type="match status" value="1"/>
</dbReference>
<comment type="subcellular location">
    <subcellularLocation>
        <location evidence="1">Cell membrane</location>
        <topology evidence="1">Multi-pass membrane protein</topology>
    </subcellularLocation>
</comment>
<feature type="transmembrane region" description="Helical" evidence="9">
    <location>
        <begin position="102"/>
        <end position="126"/>
    </location>
</feature>
<dbReference type="InterPro" id="IPR050549">
    <property type="entry name" value="MFS_Trehalose_Transporter"/>
</dbReference>
<dbReference type="InterPro" id="IPR005828">
    <property type="entry name" value="MFS_sugar_transport-like"/>
</dbReference>
<dbReference type="InterPro" id="IPR036259">
    <property type="entry name" value="MFS_trans_sf"/>
</dbReference>
<comment type="similarity">
    <text evidence="7">Belongs to the major facilitator superfamily. Sugar transporter (TC 2.A.1.1) family. Trehalose transporter subfamily.</text>
</comment>
<evidence type="ECO:0000256" key="5">
    <source>
        <dbReference type="ARBA" id="ARBA00023136"/>
    </source>
</evidence>
<dbReference type="InterPro" id="IPR003663">
    <property type="entry name" value="Sugar/inositol_transpt"/>
</dbReference>
<evidence type="ECO:0000256" key="6">
    <source>
        <dbReference type="ARBA" id="ARBA00023180"/>
    </source>
</evidence>
<proteinExistence type="inferred from homology"/>
<feature type="transmembrane region" description="Helical" evidence="9">
    <location>
        <begin position="271"/>
        <end position="292"/>
    </location>
</feature>
<keyword evidence="3 9" id="KW-0812">Transmembrane</keyword>
<sequence length="473" mass="51587">MKEEHLGNSQQSLVSNNEDQVVPAKTLVQYIAASAAALGILASGMTLGWTSPAGDNGKNLQSLYGINISSEEFSWISAIAPVGATLMCIPTGILADTIGRKYSMLLMVVPFTIGWLLIICANSVLMFCVGRFINGLCGGAFCVTVPIYIAEIAESNIRGTLGSFFQLHITVGIFITYVLGSIVNMRILSIICAIMPLIFFGTFMFMPESPIYYLKKGDVDSARKSLIRLRGVQYNVENELQSHKDALVENNTNTTPFWTVLKSKATVKGFIIAYGLMFFQQMCGVNVVVFYADSIFEKAGSALKSDYSAMIVGAIQIVAVCVSTLVVDRAGRRILLLTSIIFLCLTTCALGIYFYLLQINEDVSTIRWLPLASICIFIIMFNVGFGPLPWMMTGEIFPAEVKGVAASSACFLNSALVFVVTKYFSNVSQIIGVGETFWLFSVVCAIGTVFVYLLVPETKGKTLEEIQRELNGS</sequence>
<dbReference type="STRING" id="597456.A0A0L7QPI5"/>
<accession>A0A0L7QPI5</accession>
<dbReference type="GO" id="GO:0005886">
    <property type="term" value="C:plasma membrane"/>
    <property type="evidence" value="ECO:0007669"/>
    <property type="project" value="UniProtKB-SubCell"/>
</dbReference>
<evidence type="ECO:0000256" key="4">
    <source>
        <dbReference type="ARBA" id="ARBA00022989"/>
    </source>
</evidence>
<evidence type="ECO:0000256" key="2">
    <source>
        <dbReference type="ARBA" id="ARBA00022475"/>
    </source>
</evidence>
<feature type="domain" description="Major facilitator superfamily (MFS) profile" evidence="10">
    <location>
        <begin position="32"/>
        <end position="459"/>
    </location>
</feature>
<feature type="transmembrane region" description="Helical" evidence="9">
    <location>
        <begin position="436"/>
        <end position="455"/>
    </location>
</feature>
<dbReference type="InterPro" id="IPR005829">
    <property type="entry name" value="Sugar_transporter_CS"/>
</dbReference>
<dbReference type="PANTHER" id="PTHR48021:SF1">
    <property type="entry name" value="GH07001P-RELATED"/>
    <property type="match status" value="1"/>
</dbReference>
<feature type="transmembrane region" description="Helical" evidence="9">
    <location>
        <begin position="307"/>
        <end position="327"/>
    </location>
</feature>
<feature type="transmembrane region" description="Helical" evidence="9">
    <location>
        <begin position="161"/>
        <end position="179"/>
    </location>
</feature>
<keyword evidence="8" id="KW-0813">Transport</keyword>
<dbReference type="CDD" id="cd17358">
    <property type="entry name" value="MFS_GLUT6_8_Class3_like"/>
    <property type="match status" value="1"/>
</dbReference>
<evidence type="ECO:0000256" key="1">
    <source>
        <dbReference type="ARBA" id="ARBA00004651"/>
    </source>
</evidence>
<name>A0A0L7QPI5_9HYME</name>
<evidence type="ECO:0000313" key="12">
    <source>
        <dbReference type="Proteomes" id="UP000053825"/>
    </source>
</evidence>
<protein>
    <submittedName>
        <fullName evidence="11">Facilitated trehalose transporter Tret1</fullName>
    </submittedName>
</protein>
<feature type="transmembrane region" description="Helical" evidence="9">
    <location>
        <begin position="30"/>
        <end position="53"/>
    </location>
</feature>
<dbReference type="EMBL" id="KQ414813">
    <property type="protein sequence ID" value="KOC60547.1"/>
    <property type="molecule type" value="Genomic_DNA"/>
</dbReference>
<dbReference type="SUPFAM" id="SSF103473">
    <property type="entry name" value="MFS general substrate transporter"/>
    <property type="match status" value="1"/>
</dbReference>
<reference evidence="11 12" key="1">
    <citation type="submission" date="2015-07" db="EMBL/GenBank/DDBJ databases">
        <title>The genome of Habropoda laboriosa.</title>
        <authorList>
            <person name="Pan H."/>
            <person name="Kapheim K."/>
        </authorList>
    </citation>
    <scope>NUCLEOTIDE SEQUENCE [LARGE SCALE GENOMIC DNA]</scope>
    <source>
        <strain evidence="11">0110345459</strain>
    </source>
</reference>
<feature type="transmembrane region" description="Helical" evidence="9">
    <location>
        <begin position="185"/>
        <end position="206"/>
    </location>
</feature>
<dbReference type="Pfam" id="PF00083">
    <property type="entry name" value="Sugar_tr"/>
    <property type="match status" value="1"/>
</dbReference>
<organism evidence="11 12">
    <name type="scientific">Habropoda laboriosa</name>
    <dbReference type="NCBI Taxonomy" id="597456"/>
    <lineage>
        <taxon>Eukaryota</taxon>
        <taxon>Metazoa</taxon>
        <taxon>Ecdysozoa</taxon>
        <taxon>Arthropoda</taxon>
        <taxon>Hexapoda</taxon>
        <taxon>Insecta</taxon>
        <taxon>Pterygota</taxon>
        <taxon>Neoptera</taxon>
        <taxon>Endopterygota</taxon>
        <taxon>Hymenoptera</taxon>
        <taxon>Apocrita</taxon>
        <taxon>Aculeata</taxon>
        <taxon>Apoidea</taxon>
        <taxon>Anthophila</taxon>
        <taxon>Apidae</taxon>
        <taxon>Habropoda</taxon>
    </lineage>
</organism>
<evidence type="ECO:0000256" key="8">
    <source>
        <dbReference type="RuleBase" id="RU003346"/>
    </source>
</evidence>
<dbReference type="OrthoDB" id="6612291at2759"/>
<evidence type="ECO:0000256" key="9">
    <source>
        <dbReference type="SAM" id="Phobius"/>
    </source>
</evidence>
<dbReference type="Proteomes" id="UP000053825">
    <property type="component" value="Unassembled WGS sequence"/>
</dbReference>
<dbReference type="AlphaFoldDB" id="A0A0L7QPI5"/>
<feature type="transmembrane region" description="Helical" evidence="9">
    <location>
        <begin position="403"/>
        <end position="424"/>
    </location>
</feature>
<dbReference type="GO" id="GO:0051119">
    <property type="term" value="F:sugar transmembrane transporter activity"/>
    <property type="evidence" value="ECO:0007669"/>
    <property type="project" value="InterPro"/>
</dbReference>
<keyword evidence="2" id="KW-1003">Cell membrane</keyword>
<feature type="transmembrane region" description="Helical" evidence="9">
    <location>
        <begin position="368"/>
        <end position="391"/>
    </location>
</feature>
<dbReference type="InterPro" id="IPR044775">
    <property type="entry name" value="MFS_ERD6/Tret1-like"/>
</dbReference>
<dbReference type="PRINTS" id="PR00171">
    <property type="entry name" value="SUGRTRNSPORT"/>
</dbReference>
<evidence type="ECO:0000256" key="3">
    <source>
        <dbReference type="ARBA" id="ARBA00022692"/>
    </source>
</evidence>
<dbReference type="PANTHER" id="PTHR48021">
    <property type="match status" value="1"/>
</dbReference>
<feature type="transmembrane region" description="Helical" evidence="9">
    <location>
        <begin position="132"/>
        <end position="149"/>
    </location>
</feature>
<dbReference type="PROSITE" id="PS00217">
    <property type="entry name" value="SUGAR_TRANSPORT_2"/>
    <property type="match status" value="1"/>
</dbReference>
<dbReference type="InterPro" id="IPR020846">
    <property type="entry name" value="MFS_dom"/>
</dbReference>
<dbReference type="NCBIfam" id="TIGR00879">
    <property type="entry name" value="SP"/>
    <property type="match status" value="1"/>
</dbReference>
<gene>
    <name evidence="11" type="ORF">WH47_07680</name>
</gene>
<dbReference type="FunFam" id="1.20.1250.20:FF:000055">
    <property type="entry name" value="Facilitated trehalose transporter Tret1-2 homolog"/>
    <property type="match status" value="1"/>
</dbReference>
<dbReference type="PROSITE" id="PS50850">
    <property type="entry name" value="MFS"/>
    <property type="match status" value="1"/>
</dbReference>
<feature type="transmembrane region" description="Helical" evidence="9">
    <location>
        <begin position="73"/>
        <end position="95"/>
    </location>
</feature>
<keyword evidence="5 9" id="KW-0472">Membrane</keyword>
<keyword evidence="4 9" id="KW-1133">Transmembrane helix</keyword>
<keyword evidence="6" id="KW-0325">Glycoprotein</keyword>
<feature type="transmembrane region" description="Helical" evidence="9">
    <location>
        <begin position="334"/>
        <end position="356"/>
    </location>
</feature>
<evidence type="ECO:0000256" key="7">
    <source>
        <dbReference type="ARBA" id="ARBA00024348"/>
    </source>
</evidence>